<dbReference type="EMBL" id="CP037421">
    <property type="protein sequence ID" value="QDT25295.1"/>
    <property type="molecule type" value="Genomic_DNA"/>
</dbReference>
<dbReference type="AlphaFoldDB" id="A0A517Q0Z4"/>
<name>A0A517Q0Z4_9PLAN</name>
<proteinExistence type="predicted"/>
<evidence type="ECO:0000313" key="1">
    <source>
        <dbReference type="EMBL" id="QDT25295.1"/>
    </source>
</evidence>
<dbReference type="Proteomes" id="UP000315647">
    <property type="component" value="Chromosome"/>
</dbReference>
<reference evidence="1 2" key="1">
    <citation type="submission" date="2019-03" db="EMBL/GenBank/DDBJ databases">
        <title>Deep-cultivation of Planctomycetes and their phenomic and genomic characterization uncovers novel biology.</title>
        <authorList>
            <person name="Wiegand S."/>
            <person name="Jogler M."/>
            <person name="Boedeker C."/>
            <person name="Pinto D."/>
            <person name="Vollmers J."/>
            <person name="Rivas-Marin E."/>
            <person name="Kohn T."/>
            <person name="Peeters S.H."/>
            <person name="Heuer A."/>
            <person name="Rast P."/>
            <person name="Oberbeckmann S."/>
            <person name="Bunk B."/>
            <person name="Jeske O."/>
            <person name="Meyerdierks A."/>
            <person name="Storesund J.E."/>
            <person name="Kallscheuer N."/>
            <person name="Luecker S."/>
            <person name="Lage O.M."/>
            <person name="Pohl T."/>
            <person name="Merkel B.J."/>
            <person name="Hornburger P."/>
            <person name="Mueller R.-W."/>
            <person name="Bruemmer F."/>
            <person name="Labrenz M."/>
            <person name="Spormann A.M."/>
            <person name="Op den Camp H."/>
            <person name="Overmann J."/>
            <person name="Amann R."/>
            <person name="Jetten M.S.M."/>
            <person name="Mascher T."/>
            <person name="Medema M.H."/>
            <person name="Devos D.P."/>
            <person name="Kaster A.-K."/>
            <person name="Ovreas L."/>
            <person name="Rohde M."/>
            <person name="Galperin M.Y."/>
            <person name="Jogler C."/>
        </authorList>
    </citation>
    <scope>NUCLEOTIDE SEQUENCE [LARGE SCALE GENOMIC DNA]</scope>
    <source>
        <strain evidence="1 2">Enr10</strain>
    </source>
</reference>
<sequence length="58" mass="6978">MRLSLNYIKYIDLSGTVNYRFSKFFAVCIERNTRKTYSLIHHLLPDFRLHHLHADSKP</sequence>
<accession>A0A517Q0Z4</accession>
<keyword evidence="2" id="KW-1185">Reference proteome</keyword>
<organism evidence="1 2">
    <name type="scientific">Gimesia panareensis</name>
    <dbReference type="NCBI Taxonomy" id="2527978"/>
    <lineage>
        <taxon>Bacteria</taxon>
        <taxon>Pseudomonadati</taxon>
        <taxon>Planctomycetota</taxon>
        <taxon>Planctomycetia</taxon>
        <taxon>Planctomycetales</taxon>
        <taxon>Planctomycetaceae</taxon>
        <taxon>Gimesia</taxon>
    </lineage>
</organism>
<gene>
    <name evidence="1" type="ORF">Enr10x_05900</name>
</gene>
<evidence type="ECO:0000313" key="2">
    <source>
        <dbReference type="Proteomes" id="UP000315647"/>
    </source>
</evidence>
<protein>
    <submittedName>
        <fullName evidence="1">Uncharacterized protein</fullName>
    </submittedName>
</protein>